<dbReference type="GO" id="GO:0070860">
    <property type="term" value="C:RNA polymerase I core factor complex"/>
    <property type="evidence" value="ECO:0007669"/>
    <property type="project" value="TreeGrafter"/>
</dbReference>
<dbReference type="InterPro" id="IPR053029">
    <property type="entry name" value="RNA_pol_I-specific_init_factor"/>
</dbReference>
<dbReference type="RefSeq" id="XP_019051165.1">
    <property type="nucleotide sequence ID" value="XM_019188287.1"/>
</dbReference>
<evidence type="ECO:0000313" key="3">
    <source>
        <dbReference type="EMBL" id="WVW80927.1"/>
    </source>
</evidence>
<dbReference type="GO" id="GO:0042790">
    <property type="term" value="P:nucleolar large rRNA transcription by RNA polymerase I"/>
    <property type="evidence" value="ECO:0007669"/>
    <property type="project" value="TreeGrafter"/>
</dbReference>
<feature type="region of interest" description="Disordered" evidence="1">
    <location>
        <begin position="240"/>
        <end position="309"/>
    </location>
</feature>
<reference evidence="2" key="3">
    <citation type="submission" date="2014-01" db="EMBL/GenBank/DDBJ databases">
        <title>Evolution of pathogenesis and genome organization in the Tremellales.</title>
        <authorList>
            <person name="Cuomo C."/>
            <person name="Litvintseva A."/>
            <person name="Heitman J."/>
            <person name="Chen Y."/>
            <person name="Sun S."/>
            <person name="Springer D."/>
            <person name="Dromer F."/>
            <person name="Young S."/>
            <person name="Zeng Q."/>
            <person name="Chapman S."/>
            <person name="Gujja S."/>
            <person name="Saif S."/>
            <person name="Birren B."/>
        </authorList>
    </citation>
    <scope>NUCLEOTIDE SEQUENCE</scope>
    <source>
        <strain evidence="2">CBS 10118</strain>
    </source>
</reference>
<dbReference type="VEuPathDB" id="FungiDB:I302_01614"/>
<reference evidence="3" key="4">
    <citation type="submission" date="2024-02" db="EMBL/GenBank/DDBJ databases">
        <title>Comparative genomics of Cryptococcus and Kwoniella reveals pathogenesis evolution and contrasting modes of karyotype evolution via chromosome fusion or intercentromeric recombination.</title>
        <authorList>
            <person name="Coelho M.A."/>
            <person name="David-Palma M."/>
            <person name="Shea T."/>
            <person name="Bowers K."/>
            <person name="McGinley-Smith S."/>
            <person name="Mohammad A.W."/>
            <person name="Gnirke A."/>
            <person name="Yurkov A.M."/>
            <person name="Nowrousian M."/>
            <person name="Sun S."/>
            <person name="Cuomo C.A."/>
            <person name="Heitman J."/>
        </authorList>
    </citation>
    <scope>NUCLEOTIDE SEQUENCE</scope>
    <source>
        <strain evidence="3">CBS 10118</strain>
    </source>
</reference>
<evidence type="ECO:0000256" key="1">
    <source>
        <dbReference type="SAM" id="MobiDB-lite"/>
    </source>
</evidence>
<gene>
    <name evidence="2" type="ORF">I302_01614</name>
    <name evidence="3" type="ORF">I302_102918</name>
</gene>
<dbReference type="PANTHER" id="PTHR28244">
    <property type="entry name" value="RNA POLYMERASE I-SPECIFIC TRANSCRIPTION INITIATION FACTOR RRN11"/>
    <property type="match status" value="1"/>
</dbReference>
<dbReference type="STRING" id="1296100.A0A1B9GGK0"/>
<accession>A0A1B9GGK0</accession>
<dbReference type="EMBL" id="KI894018">
    <property type="protein sequence ID" value="OCF30095.1"/>
    <property type="molecule type" value="Genomic_DNA"/>
</dbReference>
<dbReference type="OrthoDB" id="2159786at2759"/>
<feature type="compositionally biased region" description="Low complexity" evidence="1">
    <location>
        <begin position="189"/>
        <end position="199"/>
    </location>
</feature>
<evidence type="ECO:0000313" key="2">
    <source>
        <dbReference type="EMBL" id="OCF30095.1"/>
    </source>
</evidence>
<keyword evidence="4" id="KW-1185">Reference proteome</keyword>
<proteinExistence type="predicted"/>
<dbReference type="GO" id="GO:0001181">
    <property type="term" value="F:RNA polymerase I general transcription initiation factor activity"/>
    <property type="evidence" value="ECO:0007669"/>
    <property type="project" value="InterPro"/>
</dbReference>
<dbReference type="GeneID" id="30206013"/>
<dbReference type="Proteomes" id="UP000092730">
    <property type="component" value="Chromosome 1"/>
</dbReference>
<feature type="region of interest" description="Disordered" evidence="1">
    <location>
        <begin position="186"/>
        <end position="207"/>
    </location>
</feature>
<feature type="compositionally biased region" description="Acidic residues" evidence="1">
    <location>
        <begin position="299"/>
        <end position="309"/>
    </location>
</feature>
<name>A0A1B9GGK0_9TREE</name>
<feature type="compositionally biased region" description="Acidic residues" evidence="1">
    <location>
        <begin position="247"/>
        <end position="264"/>
    </location>
</feature>
<dbReference type="Pfam" id="PF04090">
    <property type="entry name" value="Rrn11"/>
    <property type="match status" value="1"/>
</dbReference>
<dbReference type="GO" id="GO:0001164">
    <property type="term" value="F:RNA polymerase I core promoter sequence-specific DNA binding"/>
    <property type="evidence" value="ECO:0007669"/>
    <property type="project" value="InterPro"/>
</dbReference>
<organism evidence="2">
    <name type="scientific">Kwoniella bestiolae CBS 10118</name>
    <dbReference type="NCBI Taxonomy" id="1296100"/>
    <lineage>
        <taxon>Eukaryota</taxon>
        <taxon>Fungi</taxon>
        <taxon>Dikarya</taxon>
        <taxon>Basidiomycota</taxon>
        <taxon>Agaricomycotina</taxon>
        <taxon>Tremellomycetes</taxon>
        <taxon>Tremellales</taxon>
        <taxon>Cryptococcaceae</taxon>
        <taxon>Kwoniella</taxon>
    </lineage>
</organism>
<reference evidence="3" key="2">
    <citation type="submission" date="2013-07" db="EMBL/GenBank/DDBJ databases">
        <authorList>
            <consortium name="The Broad Institute Genome Sequencing Platform"/>
            <person name="Cuomo C."/>
            <person name="Litvintseva A."/>
            <person name="Chen Y."/>
            <person name="Heitman J."/>
            <person name="Sun S."/>
            <person name="Springer D."/>
            <person name="Dromer F."/>
            <person name="Young S.K."/>
            <person name="Zeng Q."/>
            <person name="Gargeya S."/>
            <person name="Fitzgerald M."/>
            <person name="Abouelleil A."/>
            <person name="Alvarado L."/>
            <person name="Berlin A.M."/>
            <person name="Chapman S.B."/>
            <person name="Dewar J."/>
            <person name="Goldberg J."/>
            <person name="Griggs A."/>
            <person name="Gujja S."/>
            <person name="Hansen M."/>
            <person name="Howarth C."/>
            <person name="Imamovic A."/>
            <person name="Larimer J."/>
            <person name="McCowan C."/>
            <person name="Murphy C."/>
            <person name="Pearson M."/>
            <person name="Priest M."/>
            <person name="Roberts A."/>
            <person name="Saif S."/>
            <person name="Shea T."/>
            <person name="Sykes S."/>
            <person name="Wortman J."/>
            <person name="Nusbaum C."/>
            <person name="Birren B."/>
        </authorList>
    </citation>
    <scope>NUCLEOTIDE SEQUENCE</scope>
    <source>
        <strain evidence="3">CBS 10118</strain>
    </source>
</reference>
<dbReference type="PANTHER" id="PTHR28244:SF1">
    <property type="entry name" value="RNA POLYMERASE I-SPECIFIC TRANSCRIPTION INITIATION FACTOR RRN11"/>
    <property type="match status" value="1"/>
</dbReference>
<protein>
    <submittedName>
        <fullName evidence="2">Uncharacterized protein</fullName>
    </submittedName>
</protein>
<dbReference type="KEGG" id="kbi:30206013"/>
<evidence type="ECO:0000313" key="4">
    <source>
        <dbReference type="Proteomes" id="UP000092730"/>
    </source>
</evidence>
<dbReference type="AlphaFoldDB" id="A0A1B9GGK0"/>
<sequence>MPLNTSVNIQPNDPQAFNHPSIRKKWIQNLIDLLHLSLLKGDTARAKRAWAILVRCREVNWRSRWYWGLLILSSTSSSTEYDSTQSQNRDVERWLNGLRVSAREEDKPSLLHALVLHLIKSGQYRQAYDQLETYLSSYPFLLSAPLHTYAGLLSFYLAQPSSLRPNPNGLPSSSSFNDRMALREHIERSSSLSSSPPLRNIDHLPPDGAGMRQAKGWFVKALAIDANDEVAKQFIDLIDNPDRKGIDEDDNSDDEKLDESDQSMEDDRPLSDSETEASEHDESDDSEIEGGVSEKEEGSVDDESSDASW</sequence>
<dbReference type="InterPro" id="IPR007224">
    <property type="entry name" value="TIF_Rrn11"/>
</dbReference>
<reference evidence="2" key="1">
    <citation type="submission" date="2013-07" db="EMBL/GenBank/DDBJ databases">
        <title>The Genome Sequence of Cryptococcus bestiolae CBS10118.</title>
        <authorList>
            <consortium name="The Broad Institute Genome Sequencing Platform"/>
            <person name="Cuomo C."/>
            <person name="Litvintseva A."/>
            <person name="Chen Y."/>
            <person name="Heitman J."/>
            <person name="Sun S."/>
            <person name="Springer D."/>
            <person name="Dromer F."/>
            <person name="Young S.K."/>
            <person name="Zeng Q."/>
            <person name="Gargeya S."/>
            <person name="Fitzgerald M."/>
            <person name="Abouelleil A."/>
            <person name="Alvarado L."/>
            <person name="Berlin A.M."/>
            <person name="Chapman S.B."/>
            <person name="Dewar J."/>
            <person name="Goldberg J."/>
            <person name="Griggs A."/>
            <person name="Gujja S."/>
            <person name="Hansen M."/>
            <person name="Howarth C."/>
            <person name="Imamovic A."/>
            <person name="Larimer J."/>
            <person name="McCowan C."/>
            <person name="Murphy C."/>
            <person name="Pearson M."/>
            <person name="Priest M."/>
            <person name="Roberts A."/>
            <person name="Saif S."/>
            <person name="Shea T."/>
            <person name="Sykes S."/>
            <person name="Wortman J."/>
            <person name="Nusbaum C."/>
            <person name="Birren B."/>
        </authorList>
    </citation>
    <scope>NUCLEOTIDE SEQUENCE [LARGE SCALE GENOMIC DNA]</scope>
    <source>
        <strain evidence="2">CBS 10118</strain>
    </source>
</reference>
<dbReference type="EMBL" id="CP144541">
    <property type="protein sequence ID" value="WVW80927.1"/>
    <property type="molecule type" value="Genomic_DNA"/>
</dbReference>
<feature type="compositionally biased region" description="Acidic residues" evidence="1">
    <location>
        <begin position="273"/>
        <end position="288"/>
    </location>
</feature>
<dbReference type="GO" id="GO:0017025">
    <property type="term" value="F:TBP-class protein binding"/>
    <property type="evidence" value="ECO:0007669"/>
    <property type="project" value="TreeGrafter"/>
</dbReference>